<keyword evidence="2" id="KW-1185">Reference proteome</keyword>
<gene>
    <name evidence="1" type="ORF">PGLA_18920</name>
</gene>
<comment type="caution">
    <text evidence="1">The sequence shown here is derived from an EMBL/GenBank/DDBJ whole genome shotgun (WGS) entry which is preliminary data.</text>
</comment>
<organism evidence="1 2">
    <name type="scientific">Paenibacillus glacialis</name>
    <dbReference type="NCBI Taxonomy" id="494026"/>
    <lineage>
        <taxon>Bacteria</taxon>
        <taxon>Bacillati</taxon>
        <taxon>Bacillota</taxon>
        <taxon>Bacilli</taxon>
        <taxon>Bacillales</taxon>
        <taxon>Paenibacillaceae</taxon>
        <taxon>Paenibacillus</taxon>
    </lineage>
</organism>
<sequence length="102" mass="12086">MSKINSHNCNLNIWYYLPDEVWDKVSKIYESMPGWIGYKNGIPYWFGYEEDDVFIEASVEPSGLSFYTQMNNNDWISWIERFKLEASKVLCFDVGEPEDGYM</sequence>
<dbReference type="EMBL" id="LVJH01000042">
    <property type="protein sequence ID" value="OAB39787.1"/>
    <property type="molecule type" value="Genomic_DNA"/>
</dbReference>
<reference evidence="1 2" key="1">
    <citation type="submission" date="2016-03" db="EMBL/GenBank/DDBJ databases">
        <title>Draft genome sequence of Paenibacillus glacialis DSM 22343.</title>
        <authorList>
            <person name="Shin S.-K."/>
            <person name="Yi H."/>
        </authorList>
    </citation>
    <scope>NUCLEOTIDE SEQUENCE [LARGE SCALE GENOMIC DNA]</scope>
    <source>
        <strain evidence="1 2">DSM 22343</strain>
    </source>
</reference>
<accession>A0A162LU59</accession>
<protein>
    <submittedName>
        <fullName evidence="1">Uncharacterized protein</fullName>
    </submittedName>
</protein>
<dbReference type="RefSeq" id="WP_068535879.1">
    <property type="nucleotide sequence ID" value="NZ_LVJH01000042.1"/>
</dbReference>
<dbReference type="Proteomes" id="UP000076967">
    <property type="component" value="Unassembled WGS sequence"/>
</dbReference>
<dbReference type="AlphaFoldDB" id="A0A162LU59"/>
<evidence type="ECO:0000313" key="1">
    <source>
        <dbReference type="EMBL" id="OAB39787.1"/>
    </source>
</evidence>
<evidence type="ECO:0000313" key="2">
    <source>
        <dbReference type="Proteomes" id="UP000076967"/>
    </source>
</evidence>
<name>A0A162LU59_9BACL</name>
<proteinExistence type="predicted"/>